<dbReference type="EMBL" id="RHFK02000002">
    <property type="protein sequence ID" value="TWW79499.1"/>
    <property type="molecule type" value="Genomic_DNA"/>
</dbReference>
<keyword evidence="2" id="KW-1185">Reference proteome</keyword>
<protein>
    <submittedName>
        <fullName evidence="1">Uncharacterized protein</fullName>
    </submittedName>
</protein>
<feature type="non-terminal residue" evidence="1">
    <location>
        <position position="1"/>
    </location>
</feature>
<accession>A0A5C6PKR4</accession>
<evidence type="ECO:0000313" key="1">
    <source>
        <dbReference type="EMBL" id="TWW79499.1"/>
    </source>
</evidence>
<name>A0A5C6PKR4_9TELE</name>
<comment type="caution">
    <text evidence="1">The sequence shown here is derived from an EMBL/GenBank/DDBJ whole genome shotgun (WGS) entry which is preliminary data.</text>
</comment>
<proteinExistence type="predicted"/>
<reference evidence="1 2" key="1">
    <citation type="submission" date="2019-04" db="EMBL/GenBank/DDBJ databases">
        <title>Chromosome genome assembly for Takifugu flavidus.</title>
        <authorList>
            <person name="Xiao S."/>
        </authorList>
    </citation>
    <scope>NUCLEOTIDE SEQUENCE [LARGE SCALE GENOMIC DNA]</scope>
    <source>
        <strain evidence="1">HTHZ2018</strain>
        <tissue evidence="1">Muscle</tissue>
    </source>
</reference>
<dbReference type="AlphaFoldDB" id="A0A5C6PKR4"/>
<organism evidence="1 2">
    <name type="scientific">Takifugu flavidus</name>
    <name type="common">sansaifugu</name>
    <dbReference type="NCBI Taxonomy" id="433684"/>
    <lineage>
        <taxon>Eukaryota</taxon>
        <taxon>Metazoa</taxon>
        <taxon>Chordata</taxon>
        <taxon>Craniata</taxon>
        <taxon>Vertebrata</taxon>
        <taxon>Euteleostomi</taxon>
        <taxon>Actinopterygii</taxon>
        <taxon>Neopterygii</taxon>
        <taxon>Teleostei</taxon>
        <taxon>Neoteleostei</taxon>
        <taxon>Acanthomorphata</taxon>
        <taxon>Eupercaria</taxon>
        <taxon>Tetraodontiformes</taxon>
        <taxon>Tetradontoidea</taxon>
        <taxon>Tetraodontidae</taxon>
        <taxon>Takifugu</taxon>
    </lineage>
</organism>
<sequence>SGNVDHRGLIHSCRVSPSSPAPFFWTLTAFLRSDLAHSGDSQAIIGVFPLREFLVNTGRRNFTGTVPLTLVMSSPG</sequence>
<dbReference type="Proteomes" id="UP000324091">
    <property type="component" value="Chromosome 10"/>
</dbReference>
<gene>
    <name evidence="1" type="ORF">D4764_10G0005290</name>
</gene>
<evidence type="ECO:0000313" key="2">
    <source>
        <dbReference type="Proteomes" id="UP000324091"/>
    </source>
</evidence>